<dbReference type="InterPro" id="IPR038729">
    <property type="entry name" value="Rad50/SbcC_AAA"/>
</dbReference>
<dbReference type="EMBL" id="PKQE01000001">
    <property type="protein sequence ID" value="PLC44491.1"/>
    <property type="molecule type" value="Genomic_DNA"/>
</dbReference>
<dbReference type="GO" id="GO:0016887">
    <property type="term" value="F:ATP hydrolysis activity"/>
    <property type="evidence" value="ECO:0007669"/>
    <property type="project" value="InterPro"/>
</dbReference>
<feature type="domain" description="Rad50/SbcC-type AAA" evidence="2">
    <location>
        <begin position="6"/>
        <end position="228"/>
    </location>
</feature>
<evidence type="ECO:0000313" key="3">
    <source>
        <dbReference type="EMBL" id="PLC44491.1"/>
    </source>
</evidence>
<comment type="caution">
    <text evidence="3">The sequence shown here is derived from an EMBL/GenBank/DDBJ whole genome shotgun (WGS) entry which is preliminary data.</text>
</comment>
<evidence type="ECO:0000256" key="1">
    <source>
        <dbReference type="SAM" id="Coils"/>
    </source>
</evidence>
<reference evidence="3 4" key="1">
    <citation type="submission" date="2017-12" db="EMBL/GenBank/DDBJ databases">
        <title>Draft genome sequence of Ralstonia pickettii 52.</title>
        <authorList>
            <person name="Zheng B."/>
        </authorList>
    </citation>
    <scope>NUCLEOTIDE SEQUENCE [LARGE SCALE GENOMIC DNA]</scope>
    <source>
        <strain evidence="3 4">52</strain>
    </source>
</reference>
<dbReference type="AlphaFoldDB" id="A0A2N4TXS1"/>
<dbReference type="PANTHER" id="PTHR32114">
    <property type="entry name" value="ABC TRANSPORTER ABCH.3"/>
    <property type="match status" value="1"/>
</dbReference>
<keyword evidence="1" id="KW-0175">Coiled coil</keyword>
<sequence>MDFKTLHIRNFLTIGEAKLDLDNRGLLLIQGVNNDDPSASSNGAGKSSIVDALCWVLYGVTARDVTGDAVINETAGKDCRVTVVIEDGADTYEITRGRKDKAIKNALIVKNLTSGADLSKGTDKETQEVVNTIMGCSLDVFSAAVYAGQEKMPDLPGMTDKQLKLLIEEAAGVEVLSDAYAEARARATAADNLLKIASSAVNARKAHLANCETELANAESSKTTFENERKDRARAELEKIKPIEAELVRFKALLDSHPPRADVEAGIAEVDKSLGALKAEQDRVIALNAAAAAEQTALTRKSAEFAAVKRRLDQANAALADIESQVGKPCGECGKPYCEHDLETAKQARAKSIEEIKRELLPIATDLRALQESAKQRAEEAETFKQSMTDPSALAAKRRDLTTVLNAIESTTRAIESKEAERQRIRDAAKAHLTAPNPWDKIVSDRRDARQHYENLLKKEEEELAQAEKAKSIAESVVQVFGPAGVRAHILDTVTPFLNDQTADYLGILSDGVLHATWNTLAKTAKGDLKEKFNIEVTNDKGGKSFAGQSGGQKRKVRLATAMALQDMVASRASKPINLFVADEVDHALDEAGLERLMTVMERKARERGTVLVISHNSLSDWIDNVITAELNGGITTVTGATERGAV</sequence>
<organism evidence="3 4">
    <name type="scientific">Ralstonia pickettii</name>
    <name type="common">Burkholderia pickettii</name>
    <dbReference type="NCBI Taxonomy" id="329"/>
    <lineage>
        <taxon>Bacteria</taxon>
        <taxon>Pseudomonadati</taxon>
        <taxon>Pseudomonadota</taxon>
        <taxon>Betaproteobacteria</taxon>
        <taxon>Burkholderiales</taxon>
        <taxon>Burkholderiaceae</taxon>
        <taxon>Ralstonia</taxon>
    </lineage>
</organism>
<evidence type="ECO:0000313" key="4">
    <source>
        <dbReference type="Proteomes" id="UP000234456"/>
    </source>
</evidence>
<gene>
    <name evidence="3" type="ORF">C0Q88_07375</name>
</gene>
<dbReference type="Proteomes" id="UP000234456">
    <property type="component" value="Unassembled WGS sequence"/>
</dbReference>
<dbReference type="RefSeq" id="WP_102064902.1">
    <property type="nucleotide sequence ID" value="NZ_PKQE01000001.1"/>
</dbReference>
<feature type="coiled-coil region" evidence="1">
    <location>
        <begin position="408"/>
        <end position="477"/>
    </location>
</feature>
<dbReference type="Pfam" id="PF13476">
    <property type="entry name" value="AAA_23"/>
    <property type="match status" value="1"/>
</dbReference>
<dbReference type="PANTHER" id="PTHR32114:SF2">
    <property type="entry name" value="ABC TRANSPORTER ABCH.3"/>
    <property type="match status" value="1"/>
</dbReference>
<evidence type="ECO:0000259" key="2">
    <source>
        <dbReference type="Pfam" id="PF13476"/>
    </source>
</evidence>
<dbReference type="Gene3D" id="3.40.50.300">
    <property type="entry name" value="P-loop containing nucleotide triphosphate hydrolases"/>
    <property type="match status" value="2"/>
</dbReference>
<accession>A0A2N4TXS1</accession>
<dbReference type="GO" id="GO:0006302">
    <property type="term" value="P:double-strand break repair"/>
    <property type="evidence" value="ECO:0007669"/>
    <property type="project" value="InterPro"/>
</dbReference>
<name>A0A2N4TXS1_RALPI</name>
<protein>
    <submittedName>
        <fullName evidence="3">Recombinase RecF</fullName>
    </submittedName>
</protein>
<dbReference type="OrthoDB" id="9795626at2"/>
<proteinExistence type="predicted"/>
<dbReference type="InterPro" id="IPR027417">
    <property type="entry name" value="P-loop_NTPase"/>
</dbReference>
<dbReference type="SUPFAM" id="SSF52540">
    <property type="entry name" value="P-loop containing nucleoside triphosphate hydrolases"/>
    <property type="match status" value="1"/>
</dbReference>